<dbReference type="AlphaFoldDB" id="A0A6I4U3S4"/>
<reference evidence="1 2" key="1">
    <citation type="submission" date="2019-12" db="EMBL/GenBank/DDBJ databases">
        <title>Genomic-based taxomic classification of the family Erythrobacteraceae.</title>
        <authorList>
            <person name="Xu L."/>
        </authorList>
    </citation>
    <scope>NUCLEOTIDE SEQUENCE [LARGE SCALE GENOMIC DNA]</scope>
    <source>
        <strain evidence="1 2">LMG 29519</strain>
    </source>
</reference>
<dbReference type="PIRSF" id="PIRSF011386">
    <property type="entry name" value="FixH"/>
    <property type="match status" value="1"/>
</dbReference>
<dbReference type="RefSeq" id="WP_160617315.1">
    <property type="nucleotide sequence ID" value="NZ_WTYR01000001.1"/>
</dbReference>
<evidence type="ECO:0008006" key="3">
    <source>
        <dbReference type="Google" id="ProtNLM"/>
    </source>
</evidence>
<dbReference type="OrthoDB" id="1495896at2"/>
<dbReference type="EMBL" id="WTYR01000001">
    <property type="protein sequence ID" value="MXP10749.1"/>
    <property type="molecule type" value="Genomic_DNA"/>
</dbReference>
<comment type="caution">
    <text evidence="1">The sequence shown here is derived from an EMBL/GenBank/DDBJ whole genome shotgun (WGS) entry which is preliminary data.</text>
</comment>
<dbReference type="InterPro" id="IPR008620">
    <property type="entry name" value="FixH"/>
</dbReference>
<gene>
    <name evidence="1" type="ORF">GRI68_11220</name>
</gene>
<sequence length="148" mass="16174">MRREFTGRHMLAILVGGFGIVIAVNFYMASQAVSGFSGVVVENSYVASQKFNTWLDESQAQEDLGWSLELDRENDGRLAGLAEGVPAGARVTATLRRPLGAHETRDLVFASQGDGRYISETAIPDGRWIARVSIASGDDAWVDEQRIE</sequence>
<dbReference type="InterPro" id="IPR018037">
    <property type="entry name" value="FixH_proteobacterial"/>
</dbReference>
<proteinExistence type="predicted"/>
<accession>A0A6I4U3S4</accession>
<keyword evidence="2" id="KW-1185">Reference proteome</keyword>
<dbReference type="Pfam" id="PF05751">
    <property type="entry name" value="FixH"/>
    <property type="match status" value="1"/>
</dbReference>
<evidence type="ECO:0000313" key="2">
    <source>
        <dbReference type="Proteomes" id="UP000429229"/>
    </source>
</evidence>
<organism evidence="1 2">
    <name type="scientific">Alteriqipengyuania halimionae</name>
    <dbReference type="NCBI Taxonomy" id="1926630"/>
    <lineage>
        <taxon>Bacteria</taxon>
        <taxon>Pseudomonadati</taxon>
        <taxon>Pseudomonadota</taxon>
        <taxon>Alphaproteobacteria</taxon>
        <taxon>Sphingomonadales</taxon>
        <taxon>Erythrobacteraceae</taxon>
        <taxon>Alteriqipengyuania</taxon>
    </lineage>
</organism>
<evidence type="ECO:0000313" key="1">
    <source>
        <dbReference type="EMBL" id="MXP10749.1"/>
    </source>
</evidence>
<protein>
    <recommendedName>
        <fullName evidence="3">Nitrogen fixation protein FixH</fullName>
    </recommendedName>
</protein>
<dbReference type="Proteomes" id="UP000429229">
    <property type="component" value="Unassembled WGS sequence"/>
</dbReference>
<name>A0A6I4U3S4_9SPHN</name>